<reference evidence="2" key="1">
    <citation type="submission" date="2013-11" db="EMBL/GenBank/DDBJ databases">
        <authorList>
            <person name="Acha N."/>
            <person name="Ahmed A.J."/>
            <person name="Andrew J.C."/>
            <person name="Arusuraire T."/>
            <person name="Auman J.C."/>
            <person name="Badar F."/>
            <person name="Bello R."/>
            <person name="Bernabe S.M."/>
            <person name="Boateng S.K."/>
            <person name="Brawn M.S."/>
            <person name="Calos M.G."/>
            <person name="Chambers B.M."/>
            <person name="Chan S.K."/>
            <person name="Cheaves M."/>
            <person name="Cleary N.C."/>
            <person name="Czawlytko E.C."/>
            <person name="Gabriel T.W."/>
            <person name="Gao W."/>
            <person name="Gnatt I.Y."/>
            <person name="Gopala-Rao A.K."/>
            <person name="Group B.L."/>
            <person name="Haile S."/>
            <person name="Haupt C.W."/>
            <person name="Heinke M.L."/>
            <person name="Hodgson J.S."/>
            <person name="Howarth S.M."/>
            <person name="Ierardi B.R."/>
            <person name="Jacob-Sampson D.C."/>
            <person name="Jayasinghe N.S."/>
            <person name="Jiang A."/>
            <person name="Jones M."/>
            <person name="Kharel N."/>
            <person name="Kim E.H."/>
            <person name="Kim J.S."/>
            <person name="Kim J.S."/>
            <person name="Kim M."/>
            <person name="Kim T.W."/>
            <person name="Kim Y."/>
            <person name="Kirchner B.E."/>
            <person name="Ko E."/>
            <person name="Kumar A."/>
            <person name="Le D.N."/>
            <person name="Lo A."/>
            <person name="Lynott E.M."/>
            <person name="Mahmood A."/>
            <person name="Manzoor I.S."/>
            <person name="Marano G.L."/>
            <person name="Margulies Z.J."/>
            <person name="Mathew S."/>
            <person name="McClure A.L."/>
            <person name="McCollum B.J."/>
            <person name="Mckee R.C."/>
            <person name="Menisher T.W."/>
            <person name="Monroe M.K."/>
            <person name="Mosenkis E.V."/>
            <person name="Nagaradona C."/>
            <person name="Nelson V.D."/>
            <person name="Nnadi N.D."/>
            <person name="Okolo C."/>
            <person name="Opene B.A."/>
            <person name="Parmanov M."/>
            <person name="Parsons M.J."/>
            <person name="Patel D.B."/>
            <person name="Pham M."/>
            <person name="Raza S."/>
            <person name="Rein A.J."/>
            <person name="Retnakumar V."/>
            <person name="Seidman L.M."/>
            <person name="Sexton M.Jr."/>
            <person name="Shaw C.A."/>
            <person name="Sheth S.N."/>
            <person name="Shu C.W."/>
            <person name="Smith K.M."/>
            <person name="Tailor D.I."/>
            <person name="Teklu-Haile Y."/>
            <person name="Tewelde B.Z."/>
            <person name="Threatt J.C."/>
            <person name="Tong M.V."/>
            <person name="Turner K.N."/>
            <person name="Velasco R.T."/>
            <person name="Venida A.C."/>
            <person name="Walker L.M."/>
            <person name="Way M."/>
            <person name="Williams K.L."/>
            <person name="Witczak R.W."/>
            <person name="Won D."/>
            <person name="Zifa S."/>
            <person name="Zimmerman J.N."/>
            <person name="Adediran T.Y."/>
            <person name="Jeon M.-H."/>
            <person name="Shah M.R."/>
            <person name="Abete L.P."/>
            <person name="Cortes N."/>
            <person name="Nunn R."/>
            <person name="Somasundaram P."/>
            <person name="Caruso S.M."/>
            <person name="Erill I."/>
            <person name="Cresawn S.G."/>
            <person name="Russell D.A."/>
            <person name="Pope W.H."/>
            <person name="Jacobs-Sera D."/>
            <person name="Hendrix R.W."/>
            <person name="Hatfull G.F."/>
        </authorList>
    </citation>
    <scope>NUCLEOTIDE SEQUENCE [LARGE SCALE GENOMIC DNA]</scope>
</reference>
<protein>
    <submittedName>
        <fullName evidence="2">Uncharacterized protein</fullName>
    </submittedName>
</protein>
<evidence type="ECO:0000256" key="1">
    <source>
        <dbReference type="SAM" id="MobiDB-lite"/>
    </source>
</evidence>
<keyword evidence="3" id="KW-1185">Reference proteome</keyword>
<dbReference type="RefSeq" id="YP_008431085.1">
    <property type="nucleotide sequence ID" value="NC_022088.2"/>
</dbReference>
<dbReference type="KEGG" id="vg:16575428"/>
<evidence type="ECO:0000313" key="2">
    <source>
        <dbReference type="EMBL" id="AGT13454.1"/>
    </source>
</evidence>
<feature type="region of interest" description="Disordered" evidence="1">
    <location>
        <begin position="31"/>
        <end position="68"/>
    </location>
</feature>
<sequence>MVSVFTKIKHLFVNEPEEKHLVDAFVEAEIMETDPEPEPEPEPEVEPEPTPEPKVEEQKEEEPEVKEKEPFPIEVGDILYKCDVVGGEPLLDWKCVEIAVTSINEYEDTFMAEPTQRGRYAYLSPNEHYLFSVKDMMRQPFIGYKETDGKEKALTYREKLVMENELWRGKPKAGDIFYGKRFIESDKTYSTITGKFKVLGVTLEAFSAAPIDKDNNLDENETLIFNVDTLLEIALHGRHPVQLFTTKDNAHTAYLHKQIEKKNREATQ</sequence>
<gene>
    <name evidence="2" type="primary">12</name>
    <name evidence="2" type="ORF">TROLL_12</name>
</gene>
<feature type="compositionally biased region" description="Acidic residues" evidence="1">
    <location>
        <begin position="31"/>
        <end position="49"/>
    </location>
</feature>
<proteinExistence type="predicted"/>
<dbReference type="Proteomes" id="UP000015546">
    <property type="component" value="Segment"/>
</dbReference>
<dbReference type="GeneID" id="16575428"/>
<organism evidence="2 3">
    <name type="scientific">Bacillus phage Troll</name>
    <dbReference type="NCBI Taxonomy" id="1382932"/>
    <lineage>
        <taxon>Viruses</taxon>
        <taxon>Duplodnaviria</taxon>
        <taxon>Heunggongvirae</taxon>
        <taxon>Uroviricota</taxon>
        <taxon>Caudoviricetes</taxon>
        <taxon>Herelleviridae</taxon>
        <taxon>Bastillevirinae</taxon>
        <taxon>Bequatrovirus</taxon>
        <taxon>Bequatrovirus troll</taxon>
    </lineage>
</organism>
<evidence type="ECO:0000313" key="3">
    <source>
        <dbReference type="Proteomes" id="UP000015546"/>
    </source>
</evidence>
<name>S5Y053_9CAUD</name>
<accession>S5Y053</accession>
<dbReference type="EMBL" id="KF208639">
    <property type="protein sequence ID" value="AGT13454.1"/>
    <property type="molecule type" value="Genomic_DNA"/>
</dbReference>